<evidence type="ECO:0000313" key="2">
    <source>
        <dbReference type="Proteomes" id="UP000653565"/>
    </source>
</evidence>
<accession>A0A8H4H902</accession>
<dbReference type="Pfam" id="PF12006">
    <property type="entry name" value="DUF3500"/>
    <property type="match status" value="1"/>
</dbReference>
<sequence>MRAWGNAEMEMEEAGIISQSCWRAEKLFAALHSGSGLWGRVGVENPLQRKDATATRGEEPTISYVCSNLSTTMSSQQLAQLQKPTGEYRQYLPDLSLKRFQVMRSQDAHEYAHDFKTLRHPPWLHALYMHWLDLLQEPFKGVTTDGNVRPGLFTLQDEGVPIAEIVTATESLLSILDDTQRQSLSYHIDSPEWRTWSNPEFLLSHKGLRLDEVTPSIRDAIMHILETTLSPEGYDKAVKAMRINHFLGELVDSPRVMNEFSYNFVLFGRPSPDRPWGWSFYGHHLCLNIFLYKSQIIASPWFTGAEPNEIDSGPYAGTRIMQVEEQLGLQLMQSLSPSLQSQARIFAQMHDPAMPPGRWNKDDQRHLCGAYRDNRVVPYEGIPATALTEPQKQLLYGILEQYLLYLPARARQLKLAQVRQYENETYFCWIGGFGDEDPFYYRIQSPVILVEFDHHSGVFLGNEEPKKFHIHTLLRTPNGGDYGMALRPLIPAVEGINGKEITWEKSAL</sequence>
<dbReference type="PANTHER" id="PTHR37489:SF1">
    <property type="entry name" value="DUF3500 DOMAIN-CONTAINING PROTEIN"/>
    <property type="match status" value="1"/>
</dbReference>
<name>A0A8H4H902_9EURO</name>
<dbReference type="InterPro" id="IPR021889">
    <property type="entry name" value="DUF3500"/>
</dbReference>
<dbReference type="AlphaFoldDB" id="A0A8H4H902"/>
<dbReference type="OrthoDB" id="4539697at2759"/>
<proteinExistence type="predicted"/>
<evidence type="ECO:0000313" key="1">
    <source>
        <dbReference type="EMBL" id="KAF4238048.1"/>
    </source>
</evidence>
<dbReference type="EMBL" id="JAAAPX010000041">
    <property type="protein sequence ID" value="KAF4238048.1"/>
    <property type="molecule type" value="Genomic_DNA"/>
</dbReference>
<dbReference type="Proteomes" id="UP000653565">
    <property type="component" value="Unassembled WGS sequence"/>
</dbReference>
<organism evidence="1 2">
    <name type="scientific">Aspergillus fumigatiaffinis</name>
    <dbReference type="NCBI Taxonomy" id="340414"/>
    <lineage>
        <taxon>Eukaryota</taxon>
        <taxon>Fungi</taxon>
        <taxon>Dikarya</taxon>
        <taxon>Ascomycota</taxon>
        <taxon>Pezizomycotina</taxon>
        <taxon>Eurotiomycetes</taxon>
        <taxon>Eurotiomycetidae</taxon>
        <taxon>Eurotiales</taxon>
        <taxon>Aspergillaceae</taxon>
        <taxon>Aspergillus</taxon>
        <taxon>Aspergillus subgen. Fumigati</taxon>
    </lineage>
</organism>
<comment type="caution">
    <text evidence="1">The sequence shown here is derived from an EMBL/GenBank/DDBJ whole genome shotgun (WGS) entry which is preliminary data.</text>
</comment>
<gene>
    <name evidence="1" type="ORF">CNMCM6805_006676</name>
</gene>
<dbReference type="PANTHER" id="PTHR37489">
    <property type="entry name" value="DUF3500 DOMAIN-CONTAINING PROTEIN"/>
    <property type="match status" value="1"/>
</dbReference>
<reference evidence="1" key="2">
    <citation type="submission" date="2020-04" db="EMBL/GenBank/DDBJ databases">
        <authorList>
            <person name="Santos R.A.C."/>
            <person name="Steenwyk J.L."/>
            <person name="Rivero-Menendez O."/>
            <person name="Mead M.E."/>
            <person name="Silva L.P."/>
            <person name="Bastos R.W."/>
            <person name="Alastruey-Izquierdo A."/>
            <person name="Goldman G.H."/>
            <person name="Rokas A."/>
        </authorList>
    </citation>
    <scope>NUCLEOTIDE SEQUENCE</scope>
    <source>
        <strain evidence="1">CNM-CM6805</strain>
    </source>
</reference>
<keyword evidence="2" id="KW-1185">Reference proteome</keyword>
<protein>
    <submittedName>
        <fullName evidence="1">Uncharacterized protein</fullName>
    </submittedName>
</protein>
<reference evidence="1" key="1">
    <citation type="journal article" date="2020" name="bioRxiv">
        <title>Genomic and phenotypic heterogeneity of clinical isolates of the human pathogens Aspergillus fumigatus, Aspergillus lentulus and Aspergillus fumigatiaffinis.</title>
        <authorList>
            <person name="dos Santos R.A.C."/>
            <person name="Steenwyk J.L."/>
            <person name="Rivero-Menendez O."/>
            <person name="Mead M.E."/>
            <person name="Silva L.P."/>
            <person name="Bastos R.W."/>
            <person name="Alastruey-Izquierdo A."/>
            <person name="Goldman G.H."/>
            <person name="Rokas A."/>
        </authorList>
    </citation>
    <scope>NUCLEOTIDE SEQUENCE</scope>
    <source>
        <strain evidence="1">CNM-CM6805</strain>
    </source>
</reference>